<dbReference type="Pfam" id="PF12680">
    <property type="entry name" value="SnoaL_2"/>
    <property type="match status" value="1"/>
</dbReference>
<comment type="caution">
    <text evidence="2">The sequence shown here is derived from an EMBL/GenBank/DDBJ whole genome shotgun (WGS) entry which is preliminary data.</text>
</comment>
<proteinExistence type="predicted"/>
<dbReference type="InterPro" id="IPR032710">
    <property type="entry name" value="NTF2-like_dom_sf"/>
</dbReference>
<feature type="domain" description="SnoaL-like" evidence="1">
    <location>
        <begin position="11"/>
        <end position="106"/>
    </location>
</feature>
<evidence type="ECO:0000313" key="2">
    <source>
        <dbReference type="EMBL" id="MBB6072610.1"/>
    </source>
</evidence>
<dbReference type="Proteomes" id="UP000582837">
    <property type="component" value="Unassembled WGS sequence"/>
</dbReference>
<accession>A0A841H3M8</accession>
<keyword evidence="3" id="KW-1185">Reference proteome</keyword>
<dbReference type="SUPFAM" id="SSF54427">
    <property type="entry name" value="NTF2-like"/>
    <property type="match status" value="1"/>
</dbReference>
<dbReference type="EMBL" id="JACHIA010000016">
    <property type="protein sequence ID" value="MBB6072610.1"/>
    <property type="molecule type" value="Genomic_DNA"/>
</dbReference>
<evidence type="ECO:0000259" key="1">
    <source>
        <dbReference type="Pfam" id="PF12680"/>
    </source>
</evidence>
<reference evidence="2 3" key="1">
    <citation type="submission" date="2020-08" db="EMBL/GenBank/DDBJ databases">
        <title>Genomic Encyclopedia of Type Strains, Phase IV (KMG-IV): sequencing the most valuable type-strain genomes for metagenomic binning, comparative biology and taxonomic classification.</title>
        <authorList>
            <person name="Goeker M."/>
        </authorList>
    </citation>
    <scope>NUCLEOTIDE SEQUENCE [LARGE SCALE GENOMIC DNA]</scope>
    <source>
        <strain evidence="2 3">DSM 29007</strain>
    </source>
</reference>
<name>A0A841H3M8_9BACT</name>
<protein>
    <submittedName>
        <fullName evidence="2">Ketosteroid isomerase-like protein</fullName>
    </submittedName>
</protein>
<keyword evidence="2" id="KW-0413">Isomerase</keyword>
<dbReference type="GO" id="GO:0016853">
    <property type="term" value="F:isomerase activity"/>
    <property type="evidence" value="ECO:0007669"/>
    <property type="project" value="UniProtKB-KW"/>
</dbReference>
<dbReference type="InterPro" id="IPR037401">
    <property type="entry name" value="SnoaL-like"/>
</dbReference>
<evidence type="ECO:0000313" key="3">
    <source>
        <dbReference type="Proteomes" id="UP000582837"/>
    </source>
</evidence>
<sequence length="131" mass="13941">MSMHTTPVDAVHAWIEAVNDADADRLVALSDARVEIIGPRGSVRGAEVLRDWLTRAGLTMQASRTFARGTAVVVHGRGVWRAPDGAVLGEQDVASRFVVEEGKIAAYERFDDLAAALARAGLAEEDEVSAG</sequence>
<organism evidence="2 3">
    <name type="scientific">Longimicrobium terrae</name>
    <dbReference type="NCBI Taxonomy" id="1639882"/>
    <lineage>
        <taxon>Bacteria</taxon>
        <taxon>Pseudomonadati</taxon>
        <taxon>Gemmatimonadota</taxon>
        <taxon>Longimicrobiia</taxon>
        <taxon>Longimicrobiales</taxon>
        <taxon>Longimicrobiaceae</taxon>
        <taxon>Longimicrobium</taxon>
    </lineage>
</organism>
<dbReference type="AlphaFoldDB" id="A0A841H3M8"/>
<dbReference type="Gene3D" id="3.10.450.50">
    <property type="match status" value="1"/>
</dbReference>
<gene>
    <name evidence="2" type="ORF">HNQ61_004273</name>
</gene>